<comment type="caution">
    <text evidence="2">The sequence shown here is derived from an EMBL/GenBank/DDBJ whole genome shotgun (WGS) entry which is preliminary data.</text>
</comment>
<dbReference type="InterPro" id="IPR011551">
    <property type="entry name" value="NTP_PyrPHydrolase_MazG"/>
</dbReference>
<dbReference type="SUPFAM" id="SSF101386">
    <property type="entry name" value="all-alpha NTP pyrophosphatases"/>
    <property type="match status" value="2"/>
</dbReference>
<dbReference type="NCBIfam" id="NF007113">
    <property type="entry name" value="PRK09562.1"/>
    <property type="match status" value="1"/>
</dbReference>
<dbReference type="CDD" id="cd11529">
    <property type="entry name" value="NTP-PPase_MazG_Cterm"/>
    <property type="match status" value="1"/>
</dbReference>
<dbReference type="PANTHER" id="PTHR30522">
    <property type="entry name" value="NUCLEOSIDE TRIPHOSPHATE PYROPHOSPHOHYDROLASE"/>
    <property type="match status" value="1"/>
</dbReference>
<dbReference type="EMBL" id="BART01001860">
    <property type="protein sequence ID" value="GAG73659.1"/>
    <property type="molecule type" value="Genomic_DNA"/>
</dbReference>
<dbReference type="GO" id="GO:0046076">
    <property type="term" value="P:dTTP catabolic process"/>
    <property type="evidence" value="ECO:0007669"/>
    <property type="project" value="TreeGrafter"/>
</dbReference>
<evidence type="ECO:0000259" key="1">
    <source>
        <dbReference type="Pfam" id="PF03819"/>
    </source>
</evidence>
<dbReference type="GO" id="GO:0046061">
    <property type="term" value="P:dATP catabolic process"/>
    <property type="evidence" value="ECO:0007669"/>
    <property type="project" value="TreeGrafter"/>
</dbReference>
<protein>
    <recommendedName>
        <fullName evidence="1">NTP pyrophosphohydrolase MazG-like domain-containing protein</fullName>
    </recommendedName>
</protein>
<reference evidence="2" key="1">
    <citation type="journal article" date="2014" name="Front. Microbiol.">
        <title>High frequency of phylogenetically diverse reductive dehalogenase-homologous genes in deep subseafloor sedimentary metagenomes.</title>
        <authorList>
            <person name="Kawai M."/>
            <person name="Futagami T."/>
            <person name="Toyoda A."/>
            <person name="Takaki Y."/>
            <person name="Nishi S."/>
            <person name="Hori S."/>
            <person name="Arai W."/>
            <person name="Tsubouchi T."/>
            <person name="Morono Y."/>
            <person name="Uchiyama I."/>
            <person name="Ito T."/>
            <person name="Fujiyama A."/>
            <person name="Inagaki F."/>
            <person name="Takami H."/>
        </authorList>
    </citation>
    <scope>NUCLEOTIDE SEQUENCE</scope>
    <source>
        <strain evidence="2">Expedition CK06-06</strain>
    </source>
</reference>
<dbReference type="GO" id="GO:0046081">
    <property type="term" value="P:dUTP catabolic process"/>
    <property type="evidence" value="ECO:0007669"/>
    <property type="project" value="TreeGrafter"/>
</dbReference>
<feature type="domain" description="NTP pyrophosphohydrolase MazG-like" evidence="1">
    <location>
        <begin position="32"/>
        <end position="103"/>
    </location>
</feature>
<gene>
    <name evidence="2" type="ORF">S01H4_06159</name>
</gene>
<dbReference type="InterPro" id="IPR004518">
    <property type="entry name" value="MazG-like_dom"/>
</dbReference>
<dbReference type="PANTHER" id="PTHR30522:SF0">
    <property type="entry name" value="NUCLEOSIDE TRIPHOSPHATE PYROPHOSPHOHYDROLASE"/>
    <property type="match status" value="1"/>
</dbReference>
<dbReference type="NCBIfam" id="TIGR00444">
    <property type="entry name" value="mazG"/>
    <property type="match status" value="1"/>
</dbReference>
<name>X0ZVY3_9ZZZZ</name>
<organism evidence="2">
    <name type="scientific">marine sediment metagenome</name>
    <dbReference type="NCBI Taxonomy" id="412755"/>
    <lineage>
        <taxon>unclassified sequences</taxon>
        <taxon>metagenomes</taxon>
        <taxon>ecological metagenomes</taxon>
    </lineage>
</organism>
<dbReference type="GO" id="GO:0046047">
    <property type="term" value="P:TTP catabolic process"/>
    <property type="evidence" value="ECO:0007669"/>
    <property type="project" value="TreeGrafter"/>
</dbReference>
<dbReference type="FunFam" id="1.10.287.1080:FF:000001">
    <property type="entry name" value="Nucleoside triphosphate pyrophosphohydrolase"/>
    <property type="match status" value="1"/>
</dbReference>
<evidence type="ECO:0000313" key="2">
    <source>
        <dbReference type="EMBL" id="GAG73659.1"/>
    </source>
</evidence>
<dbReference type="InterPro" id="IPR048011">
    <property type="entry name" value="NTP-PPase_MazG-like_C"/>
</dbReference>
<dbReference type="CDD" id="cd11528">
    <property type="entry name" value="NTP-PPase_MazG_Nterm"/>
    <property type="match status" value="1"/>
</dbReference>
<proteinExistence type="predicted"/>
<dbReference type="GO" id="GO:0006203">
    <property type="term" value="P:dGTP catabolic process"/>
    <property type="evidence" value="ECO:0007669"/>
    <property type="project" value="TreeGrafter"/>
</dbReference>
<dbReference type="InterPro" id="IPR048015">
    <property type="entry name" value="NTP-PPase_MazG-like_N"/>
</dbReference>
<feature type="non-terminal residue" evidence="2">
    <location>
        <position position="1"/>
    </location>
</feature>
<dbReference type="Gene3D" id="1.10.287.1080">
    <property type="entry name" value="MazG-like"/>
    <property type="match status" value="2"/>
</dbReference>
<dbReference type="GO" id="GO:0006950">
    <property type="term" value="P:response to stress"/>
    <property type="evidence" value="ECO:0007669"/>
    <property type="project" value="UniProtKB-ARBA"/>
</dbReference>
<sequence length="283" mass="33174">YMKLKKNVVKLKKIISLLRSPNGCPWDRSMSLKSLCEFILEEVYEVCEACENENPQHIKEELGDILSQIFMISQIAEEKSYFSINDVFQQIIDKLIKRHPHVFKDVKVENAFQALEVWNAEKQKEKQERKSRLDGLPARLPSLLFALKIQRKAASYGIDNENNKNKINQLIQKTKEKFDEFVKKINFEENKNKKNLNTEKNLSSEKFEKVYDNQNNITNIEKIEEEFGDILFLFVNISRKIGINPDSCLRKSINKFVKKFQFVEAQINKIGKDFTPPHLLTLS</sequence>
<dbReference type="GO" id="GO:0046052">
    <property type="term" value="P:UTP catabolic process"/>
    <property type="evidence" value="ECO:0007669"/>
    <property type="project" value="TreeGrafter"/>
</dbReference>
<accession>X0ZVY3</accession>
<dbReference type="AlphaFoldDB" id="X0ZVY3"/>
<dbReference type="GO" id="GO:0047429">
    <property type="term" value="F:nucleoside triphosphate diphosphatase activity"/>
    <property type="evidence" value="ECO:0007669"/>
    <property type="project" value="InterPro"/>
</dbReference>
<dbReference type="Pfam" id="PF03819">
    <property type="entry name" value="MazG"/>
    <property type="match status" value="1"/>
</dbReference>